<accession>A0A6A6LS75</accession>
<evidence type="ECO:0000313" key="2">
    <source>
        <dbReference type="Proteomes" id="UP000467840"/>
    </source>
</evidence>
<gene>
    <name evidence="1" type="ORF">GH714_012028</name>
</gene>
<comment type="caution">
    <text evidence="1">The sequence shown here is derived from an EMBL/GenBank/DDBJ whole genome shotgun (WGS) entry which is preliminary data.</text>
</comment>
<dbReference type="EMBL" id="JAAGAX010000009">
    <property type="protein sequence ID" value="KAF2302963.1"/>
    <property type="molecule type" value="Genomic_DNA"/>
</dbReference>
<keyword evidence="2" id="KW-1185">Reference proteome</keyword>
<proteinExistence type="predicted"/>
<sequence length="149" mass="17187">MCNGVRKRIGGEVDIYVEHLTMDELRRELRRETEDMQLKRKGVVLEEIDEDLDNAILENNTSTHHLTDQQFEHREGSGIVRNLIKLGHYRVDDASLSEVDIGNNGVDVRGNEVESDRLNEVKGEYVVRHRISEGKEYNETENFHAQTVA</sequence>
<protein>
    <submittedName>
        <fullName evidence="1">Uncharacterized protein</fullName>
    </submittedName>
</protein>
<organism evidence="1 2">
    <name type="scientific">Hevea brasiliensis</name>
    <name type="common">Para rubber tree</name>
    <name type="synonym">Siphonia brasiliensis</name>
    <dbReference type="NCBI Taxonomy" id="3981"/>
    <lineage>
        <taxon>Eukaryota</taxon>
        <taxon>Viridiplantae</taxon>
        <taxon>Streptophyta</taxon>
        <taxon>Embryophyta</taxon>
        <taxon>Tracheophyta</taxon>
        <taxon>Spermatophyta</taxon>
        <taxon>Magnoliopsida</taxon>
        <taxon>eudicotyledons</taxon>
        <taxon>Gunneridae</taxon>
        <taxon>Pentapetalae</taxon>
        <taxon>rosids</taxon>
        <taxon>fabids</taxon>
        <taxon>Malpighiales</taxon>
        <taxon>Euphorbiaceae</taxon>
        <taxon>Crotonoideae</taxon>
        <taxon>Micrandreae</taxon>
        <taxon>Hevea</taxon>
    </lineage>
</organism>
<reference evidence="1 2" key="1">
    <citation type="journal article" date="2020" name="Mol. Plant">
        <title>The Chromosome-Based Rubber Tree Genome Provides New Insights into Spurge Genome Evolution and Rubber Biosynthesis.</title>
        <authorList>
            <person name="Liu J."/>
            <person name="Shi C."/>
            <person name="Shi C.C."/>
            <person name="Li W."/>
            <person name="Zhang Q.J."/>
            <person name="Zhang Y."/>
            <person name="Li K."/>
            <person name="Lu H.F."/>
            <person name="Shi C."/>
            <person name="Zhu S.T."/>
            <person name="Xiao Z.Y."/>
            <person name="Nan H."/>
            <person name="Yue Y."/>
            <person name="Zhu X.G."/>
            <person name="Wu Y."/>
            <person name="Hong X.N."/>
            <person name="Fan G.Y."/>
            <person name="Tong Y."/>
            <person name="Zhang D."/>
            <person name="Mao C.L."/>
            <person name="Liu Y.L."/>
            <person name="Hao S.J."/>
            <person name="Liu W.Q."/>
            <person name="Lv M.Q."/>
            <person name="Zhang H.B."/>
            <person name="Liu Y."/>
            <person name="Hu-Tang G.R."/>
            <person name="Wang J.P."/>
            <person name="Wang J.H."/>
            <person name="Sun Y.H."/>
            <person name="Ni S.B."/>
            <person name="Chen W.B."/>
            <person name="Zhang X.C."/>
            <person name="Jiao Y.N."/>
            <person name="Eichler E.E."/>
            <person name="Li G.H."/>
            <person name="Liu X."/>
            <person name="Gao L.Z."/>
        </authorList>
    </citation>
    <scope>NUCLEOTIDE SEQUENCE [LARGE SCALE GENOMIC DNA]</scope>
    <source>
        <strain evidence="2">cv. GT1</strain>
        <tissue evidence="1">Leaf</tissue>
    </source>
</reference>
<evidence type="ECO:0000313" key="1">
    <source>
        <dbReference type="EMBL" id="KAF2302963.1"/>
    </source>
</evidence>
<dbReference type="Proteomes" id="UP000467840">
    <property type="component" value="Chromosome 16"/>
</dbReference>
<dbReference type="AlphaFoldDB" id="A0A6A6LS75"/>
<name>A0A6A6LS75_HEVBR</name>